<comment type="subcellular location">
    <subcellularLocation>
        <location evidence="1">Membrane</location>
        <topology evidence="1">Multi-pass membrane protein</topology>
    </subcellularLocation>
</comment>
<dbReference type="Proteomes" id="UP000605986">
    <property type="component" value="Unassembled WGS sequence"/>
</dbReference>
<evidence type="ECO:0000313" key="7">
    <source>
        <dbReference type="Proteomes" id="UP000605986"/>
    </source>
</evidence>
<reference evidence="6" key="1">
    <citation type="submission" date="2020-01" db="EMBL/GenBank/DDBJ databases">
        <title>Identification and distribution of gene clusters putatively required for synthesis of sphingolipid metabolism inhibitors in phylogenetically diverse species of the filamentous fungus Fusarium.</title>
        <authorList>
            <person name="Kim H.-S."/>
            <person name="Busman M."/>
            <person name="Brown D.W."/>
            <person name="Divon H."/>
            <person name="Uhlig S."/>
            <person name="Proctor R.H."/>
        </authorList>
    </citation>
    <scope>NUCLEOTIDE SEQUENCE</scope>
    <source>
        <strain evidence="6">NRRL 53441</strain>
    </source>
</reference>
<dbReference type="InterPro" id="IPR036259">
    <property type="entry name" value="MFS_trans_sf"/>
</dbReference>
<keyword evidence="3" id="KW-0812">Transmembrane</keyword>
<evidence type="ECO:0000313" key="6">
    <source>
        <dbReference type="EMBL" id="KAF4440226.1"/>
    </source>
</evidence>
<dbReference type="SUPFAM" id="SSF103473">
    <property type="entry name" value="MFS general substrate transporter"/>
    <property type="match status" value="1"/>
</dbReference>
<dbReference type="PANTHER" id="PTHR43791:SF62">
    <property type="entry name" value="MAJOR FACILITATOR SUPERFAMILY (MFS) PROFILE DOMAIN-CONTAINING PROTEIN"/>
    <property type="match status" value="1"/>
</dbReference>
<evidence type="ECO:0000256" key="1">
    <source>
        <dbReference type="ARBA" id="ARBA00004141"/>
    </source>
</evidence>
<protein>
    <submittedName>
        <fullName evidence="6">Uncharacterized protein</fullName>
    </submittedName>
</protein>
<dbReference type="OrthoDB" id="7464126at2759"/>
<evidence type="ECO:0000256" key="5">
    <source>
        <dbReference type="ARBA" id="ARBA00023136"/>
    </source>
</evidence>
<keyword evidence="4" id="KW-1133">Transmembrane helix</keyword>
<accession>A0A8H4JYL0</accession>
<comment type="caution">
    <text evidence="6">The sequence shown here is derived from an EMBL/GenBank/DDBJ whole genome shotgun (WGS) entry which is preliminary data.</text>
</comment>
<evidence type="ECO:0000256" key="4">
    <source>
        <dbReference type="ARBA" id="ARBA00022989"/>
    </source>
</evidence>
<keyword evidence="5" id="KW-0472">Membrane</keyword>
<evidence type="ECO:0000256" key="2">
    <source>
        <dbReference type="ARBA" id="ARBA00022448"/>
    </source>
</evidence>
<dbReference type="GO" id="GO:0016020">
    <property type="term" value="C:membrane"/>
    <property type="evidence" value="ECO:0007669"/>
    <property type="project" value="UniProtKB-SubCell"/>
</dbReference>
<gene>
    <name evidence="6" type="ORF">F53441_12368</name>
</gene>
<dbReference type="PANTHER" id="PTHR43791">
    <property type="entry name" value="PERMEASE-RELATED"/>
    <property type="match status" value="1"/>
</dbReference>
<evidence type="ECO:0000256" key="3">
    <source>
        <dbReference type="ARBA" id="ARBA00022692"/>
    </source>
</evidence>
<dbReference type="GO" id="GO:0022857">
    <property type="term" value="F:transmembrane transporter activity"/>
    <property type="evidence" value="ECO:0007669"/>
    <property type="project" value="TreeGrafter"/>
</dbReference>
<proteinExistence type="predicted"/>
<name>A0A8H4JYL0_9HYPO</name>
<sequence length="204" mass="22977">MPMDEGTQSNATGAEQIDALIAQTRQKEKELGKASHRFQKYFDRVIHWLDKFKGIGDVVSSFDPVHAALPWAAFRTGVMKWTLSENEQKVAVERINRDRVSLPDADHSVWAGLIMAAKDLRTWIFVIRLTANHSAYSFNSFFPTIVKGFDLGNTTLTLILTSLPYLVAAIVDFATAWSLQEPRIPYRSASSDCMHRLCYLGSHS</sequence>
<dbReference type="AlphaFoldDB" id="A0A8H4JYL0"/>
<keyword evidence="2" id="KW-0813">Transport</keyword>
<keyword evidence="7" id="KW-1185">Reference proteome</keyword>
<organism evidence="6 7">
    <name type="scientific">Fusarium austroafricanum</name>
    <dbReference type="NCBI Taxonomy" id="2364996"/>
    <lineage>
        <taxon>Eukaryota</taxon>
        <taxon>Fungi</taxon>
        <taxon>Dikarya</taxon>
        <taxon>Ascomycota</taxon>
        <taxon>Pezizomycotina</taxon>
        <taxon>Sordariomycetes</taxon>
        <taxon>Hypocreomycetidae</taxon>
        <taxon>Hypocreales</taxon>
        <taxon>Nectriaceae</taxon>
        <taxon>Fusarium</taxon>
        <taxon>Fusarium concolor species complex</taxon>
    </lineage>
</organism>
<dbReference type="EMBL" id="JAADJG010000663">
    <property type="protein sequence ID" value="KAF4440226.1"/>
    <property type="molecule type" value="Genomic_DNA"/>
</dbReference>